<dbReference type="RefSeq" id="WP_161570820.1">
    <property type="nucleotide sequence ID" value="NZ_RDSM01000001.1"/>
</dbReference>
<dbReference type="EMBL" id="RDSM01000001">
    <property type="protein sequence ID" value="RXH57432.1"/>
    <property type="molecule type" value="Genomic_DNA"/>
</dbReference>
<organism evidence="3 4">
    <name type="scientific">Granulicella sibirica</name>
    <dbReference type="NCBI Taxonomy" id="2479048"/>
    <lineage>
        <taxon>Bacteria</taxon>
        <taxon>Pseudomonadati</taxon>
        <taxon>Acidobacteriota</taxon>
        <taxon>Terriglobia</taxon>
        <taxon>Terriglobales</taxon>
        <taxon>Acidobacteriaceae</taxon>
        <taxon>Granulicella</taxon>
    </lineage>
</organism>
<accession>A0A4Q0T3E5</accession>
<protein>
    <submittedName>
        <fullName evidence="3">Uncharacterized protein</fullName>
    </submittedName>
</protein>
<gene>
    <name evidence="3" type="ORF">GRAN_0742</name>
</gene>
<evidence type="ECO:0000256" key="1">
    <source>
        <dbReference type="SAM" id="Phobius"/>
    </source>
</evidence>
<keyword evidence="2" id="KW-0732">Signal</keyword>
<evidence type="ECO:0000313" key="4">
    <source>
        <dbReference type="Proteomes" id="UP000289437"/>
    </source>
</evidence>
<comment type="caution">
    <text evidence="3">The sequence shown here is derived from an EMBL/GenBank/DDBJ whole genome shotgun (WGS) entry which is preliminary data.</text>
</comment>
<dbReference type="AlphaFoldDB" id="A0A4Q0T3E5"/>
<sequence>MKNFLRSFTFAAATLSLVAAPMAQAERWGTNPPPAAASASSAFIVAYTVAVVLGV</sequence>
<name>A0A4Q0T3E5_9BACT</name>
<evidence type="ECO:0000313" key="3">
    <source>
        <dbReference type="EMBL" id="RXH57432.1"/>
    </source>
</evidence>
<proteinExistence type="predicted"/>
<keyword evidence="1" id="KW-0472">Membrane</keyword>
<feature type="chain" id="PRO_5020341922" evidence="2">
    <location>
        <begin position="26"/>
        <end position="55"/>
    </location>
</feature>
<feature type="signal peptide" evidence="2">
    <location>
        <begin position="1"/>
        <end position="25"/>
    </location>
</feature>
<reference evidence="4" key="2">
    <citation type="submission" date="2019-02" db="EMBL/GenBank/DDBJ databases">
        <title>Granulicella sibirica sp. nov., a psychrotolerant acidobacterium isolated from an organic soil layer in forested tundra, West Siberia.</title>
        <authorList>
            <person name="Oshkin I.Y."/>
            <person name="Kulichevskaya I.S."/>
            <person name="Rijpstra W.I.C."/>
            <person name="Sinninghe Damste J.S."/>
            <person name="Rakitin A.L."/>
            <person name="Ravin N.V."/>
            <person name="Dedysh S.N."/>
        </authorList>
    </citation>
    <scope>NUCLEOTIDE SEQUENCE [LARGE SCALE GENOMIC DNA]</scope>
    <source>
        <strain evidence="4">AF10</strain>
    </source>
</reference>
<feature type="transmembrane region" description="Helical" evidence="1">
    <location>
        <begin position="35"/>
        <end position="54"/>
    </location>
</feature>
<evidence type="ECO:0000256" key="2">
    <source>
        <dbReference type="SAM" id="SignalP"/>
    </source>
</evidence>
<reference evidence="3 4" key="1">
    <citation type="submission" date="2018-11" db="EMBL/GenBank/DDBJ databases">
        <authorList>
            <person name="Mardanov A.V."/>
            <person name="Ravin N.V."/>
            <person name="Dedysh S.N."/>
        </authorList>
    </citation>
    <scope>NUCLEOTIDE SEQUENCE [LARGE SCALE GENOMIC DNA]</scope>
    <source>
        <strain evidence="3 4">AF10</strain>
    </source>
</reference>
<dbReference type="Proteomes" id="UP000289437">
    <property type="component" value="Unassembled WGS sequence"/>
</dbReference>
<keyword evidence="1" id="KW-1133">Transmembrane helix</keyword>
<keyword evidence="4" id="KW-1185">Reference proteome</keyword>
<keyword evidence="1" id="KW-0812">Transmembrane</keyword>